<dbReference type="OrthoDB" id="416777at2759"/>
<feature type="region of interest" description="Disordered" evidence="7">
    <location>
        <begin position="235"/>
        <end position="263"/>
    </location>
</feature>
<evidence type="ECO:0000256" key="4">
    <source>
        <dbReference type="ARBA" id="ARBA00035393"/>
    </source>
</evidence>
<keyword evidence="1 6" id="KW-0378">Hydrolase</keyword>
<evidence type="ECO:0000256" key="2">
    <source>
        <dbReference type="ARBA" id="ARBA00035119"/>
    </source>
</evidence>
<accession>A0A4V5N8F5</accession>
<keyword evidence="9" id="KW-1185">Reference proteome</keyword>
<dbReference type="AlphaFoldDB" id="A0A4V5N8F5"/>
<comment type="caution">
    <text evidence="8">The sequence shown here is derived from an EMBL/GenBank/DDBJ whole genome shotgun (WGS) entry which is preliminary data.</text>
</comment>
<comment type="catalytic activity">
    <reaction evidence="5 6">
        <text>queuosine 5'-phosphate + H2O = queuine + D-ribose 5-phosphate</text>
        <dbReference type="Rhea" id="RHEA:75387"/>
        <dbReference type="ChEBI" id="CHEBI:15377"/>
        <dbReference type="ChEBI" id="CHEBI:17433"/>
        <dbReference type="ChEBI" id="CHEBI:78346"/>
        <dbReference type="ChEBI" id="CHEBI:194371"/>
    </reaction>
    <physiologicalReaction direction="left-to-right" evidence="5 6">
        <dbReference type="Rhea" id="RHEA:75388"/>
    </physiologicalReaction>
</comment>
<comment type="function">
    <text evidence="6">Catalyzes the hydrolysis of queuosine 5'-phosphate, releasing the nucleobase queuine (q). Is required for salvage of queuine from exogenous queuosine (Q) that is imported and then converted to queuosine 5'-phosphate intracellularly.</text>
</comment>
<evidence type="ECO:0000256" key="6">
    <source>
        <dbReference type="RuleBase" id="RU365002"/>
    </source>
</evidence>
<gene>
    <name evidence="8" type="ORF">B0A50_00595</name>
</gene>
<dbReference type="PANTHER" id="PTHR21314:SF0">
    <property type="entry name" value="QUEUOSINE 5'-PHOSPHATE N-GLYCOSYLASE_HYDROLASE"/>
    <property type="match status" value="1"/>
</dbReference>
<comment type="similarity">
    <text evidence="2 6">Belongs to the QNG1 protein family.</text>
</comment>
<protein>
    <recommendedName>
        <fullName evidence="3 6">Queuosine 5'-phosphate N-glycosylase/hydrolase</fullName>
        <ecNumber evidence="6">3.2.2.-</ecNumber>
    </recommendedName>
    <alternativeName>
        <fullName evidence="4 6">Queuosine-nucleotide N-glycosylase/hydrolase</fullName>
    </alternativeName>
</protein>
<evidence type="ECO:0000256" key="1">
    <source>
        <dbReference type="ARBA" id="ARBA00022801"/>
    </source>
</evidence>
<dbReference type="Pfam" id="PF10343">
    <property type="entry name" value="Q_salvage"/>
    <property type="match status" value="2"/>
</dbReference>
<dbReference type="GO" id="GO:0016787">
    <property type="term" value="F:hydrolase activity"/>
    <property type="evidence" value="ECO:0007669"/>
    <property type="project" value="UniProtKB-KW"/>
</dbReference>
<feature type="region of interest" description="Disordered" evidence="7">
    <location>
        <begin position="282"/>
        <end position="331"/>
    </location>
</feature>
<dbReference type="PANTHER" id="PTHR21314">
    <property type="entry name" value="QUEUOSINE 5'-PHOSPHATE N-GLYCOSYLASE_HYDROLASE-RELATED"/>
    <property type="match status" value="1"/>
</dbReference>
<evidence type="ECO:0000313" key="9">
    <source>
        <dbReference type="Proteomes" id="UP000308549"/>
    </source>
</evidence>
<dbReference type="InterPro" id="IPR019438">
    <property type="entry name" value="Q_salvage"/>
</dbReference>
<dbReference type="GO" id="GO:0006400">
    <property type="term" value="P:tRNA modification"/>
    <property type="evidence" value="ECO:0007669"/>
    <property type="project" value="TreeGrafter"/>
</dbReference>
<evidence type="ECO:0000256" key="3">
    <source>
        <dbReference type="ARBA" id="ARBA00035306"/>
    </source>
</evidence>
<name>A0A4V5N8F5_9PEZI</name>
<reference evidence="8 9" key="1">
    <citation type="submission" date="2017-03" db="EMBL/GenBank/DDBJ databases">
        <title>Genomes of endolithic fungi from Antarctica.</title>
        <authorList>
            <person name="Coleine C."/>
            <person name="Masonjones S."/>
            <person name="Stajich J.E."/>
        </authorList>
    </citation>
    <scope>NUCLEOTIDE SEQUENCE [LARGE SCALE GENOMIC DNA]</scope>
    <source>
        <strain evidence="8 9">CCFEE 6315</strain>
    </source>
</reference>
<evidence type="ECO:0000256" key="5">
    <source>
        <dbReference type="ARBA" id="ARBA00048204"/>
    </source>
</evidence>
<dbReference type="Proteomes" id="UP000308549">
    <property type="component" value="Unassembled WGS sequence"/>
</dbReference>
<feature type="compositionally biased region" description="Polar residues" evidence="7">
    <location>
        <begin position="312"/>
        <end position="321"/>
    </location>
</feature>
<evidence type="ECO:0000256" key="7">
    <source>
        <dbReference type="SAM" id="MobiDB-lite"/>
    </source>
</evidence>
<proteinExistence type="inferred from homology"/>
<sequence length="523" mass="58194">MDDDDIDLDLLDLLRQRFGMSNQQSDEVSSDTGVLNDAKHIYDNAIDVSIDMYGTKAAAASIHTAMEQQSYSTNAWSQHDLHPKLSEGFSEVDMVNFIFTMDLLNFSFWSELDAESRYQVEYRGKRWTGYNSLVACLRRALDGGVPITTPRFWSSAQATDEVFKLVFFSATDEQIPLLEQRIALLREAGEVLNESFGDPEEPEGVDDAVAEKGAQLLSAEESDTPDEGQLIEGVEHESEAPDSNQGEAAMSNLPPESRPAADRSQLIGGADQESEVPGSALIDGAVSDVPPESGPDVGMNQPLRRTERESETPVSAQTDALTSDVPPKSSPASFALEAKERKAKPELKPDHSVMRLLEKAEHSAGKLVNLLAKHFPCFRDETRFDGKKVRLLKRAQILAADLWGAFNGQDYGHFDDVDNITMFADYRVPQMLHSLSVLTYSPPLDNRIRTLQPMDSGHSWEVQLRGCSIWAVELIRREILRVHPDAGVNAVLIDFFLYDLAKDKERVAGGLAMPHHRTRSIWY</sequence>
<evidence type="ECO:0000313" key="8">
    <source>
        <dbReference type="EMBL" id="TKA33759.1"/>
    </source>
</evidence>
<dbReference type="EC" id="3.2.2.-" evidence="6"/>
<organism evidence="8 9">
    <name type="scientific">Salinomyces thailandicus</name>
    <dbReference type="NCBI Taxonomy" id="706561"/>
    <lineage>
        <taxon>Eukaryota</taxon>
        <taxon>Fungi</taxon>
        <taxon>Dikarya</taxon>
        <taxon>Ascomycota</taxon>
        <taxon>Pezizomycotina</taxon>
        <taxon>Dothideomycetes</taxon>
        <taxon>Dothideomycetidae</taxon>
        <taxon>Mycosphaerellales</taxon>
        <taxon>Teratosphaeriaceae</taxon>
        <taxon>Salinomyces</taxon>
    </lineage>
</organism>
<dbReference type="EMBL" id="NAJL01000002">
    <property type="protein sequence ID" value="TKA33759.1"/>
    <property type="molecule type" value="Genomic_DNA"/>
</dbReference>